<feature type="region of interest" description="Disordered" evidence="1">
    <location>
        <begin position="166"/>
        <end position="185"/>
    </location>
</feature>
<evidence type="ECO:0000313" key="2">
    <source>
        <dbReference type="EMBL" id="CAB0014771.1"/>
    </source>
</evidence>
<dbReference type="AlphaFoldDB" id="A0A6H5HCY9"/>
<organism evidence="2 3">
    <name type="scientific">Nesidiocoris tenuis</name>
    <dbReference type="NCBI Taxonomy" id="355587"/>
    <lineage>
        <taxon>Eukaryota</taxon>
        <taxon>Metazoa</taxon>
        <taxon>Ecdysozoa</taxon>
        <taxon>Arthropoda</taxon>
        <taxon>Hexapoda</taxon>
        <taxon>Insecta</taxon>
        <taxon>Pterygota</taxon>
        <taxon>Neoptera</taxon>
        <taxon>Paraneoptera</taxon>
        <taxon>Hemiptera</taxon>
        <taxon>Heteroptera</taxon>
        <taxon>Panheteroptera</taxon>
        <taxon>Cimicomorpha</taxon>
        <taxon>Miridae</taxon>
        <taxon>Dicyphina</taxon>
        <taxon>Nesidiocoris</taxon>
    </lineage>
</organism>
<protein>
    <submittedName>
        <fullName evidence="2">Uncharacterized protein</fullName>
    </submittedName>
</protein>
<proteinExistence type="predicted"/>
<gene>
    <name evidence="2" type="ORF">NTEN_LOCUS19179</name>
</gene>
<dbReference type="EMBL" id="CADCXU010028209">
    <property type="protein sequence ID" value="CAB0014771.1"/>
    <property type="molecule type" value="Genomic_DNA"/>
</dbReference>
<accession>A0A6H5HCY9</accession>
<dbReference type="Proteomes" id="UP000479000">
    <property type="component" value="Unassembled WGS sequence"/>
</dbReference>
<reference evidence="2 3" key="1">
    <citation type="submission" date="2020-02" db="EMBL/GenBank/DDBJ databases">
        <authorList>
            <person name="Ferguson B K."/>
        </authorList>
    </citation>
    <scope>NUCLEOTIDE SEQUENCE [LARGE SCALE GENOMIC DNA]</scope>
</reference>
<dbReference type="PANTHER" id="PTHR10773">
    <property type="entry name" value="DNA-DIRECTED RNA POLYMERASES I, II, AND III SUBUNIT RPABC2"/>
    <property type="match status" value="1"/>
</dbReference>
<name>A0A6H5HCY9_9HEMI</name>
<dbReference type="PANTHER" id="PTHR10773:SF19">
    <property type="match status" value="1"/>
</dbReference>
<sequence length="390" mass="44068">MLSELESEKAKWPQELSYGANRVGNLEAAPPSFCCSSAPPYRILERLPGDPASAWGRRKSSGKSEVSAGTGLLGKVEKMCIIDATLRKGLHPDDNVVDVNIALPARYLTGPGETQKNLIVSFAPPSAGARFGQGSSSSHCAKIQLPKSIVSYFTISGAKYKRTEPDDWRRNEAKKKRTSGESYTSSSSGQVVAAKEFKQIKECCGKQCHAKFDRETQRDLFFVMYNAQSKEAQDSLLASYIERYITPIRSRVSIGGSRDRHHTWKYSLKNKGDPTDVCRSFLLKLFQISEKRIRIIQAKVAAGECFAEKRGTHGNQRKLYDDVYKLAIEHLELIPHRSSHYSANRSNRLYFENPSLNVLTLFTEFQRFYRQRTDKSLNMKFKTYLMVMTC</sequence>
<evidence type="ECO:0000313" key="3">
    <source>
        <dbReference type="Proteomes" id="UP000479000"/>
    </source>
</evidence>
<dbReference type="OrthoDB" id="6627773at2759"/>
<keyword evidence="3" id="KW-1185">Reference proteome</keyword>
<evidence type="ECO:0000256" key="1">
    <source>
        <dbReference type="SAM" id="MobiDB-lite"/>
    </source>
</evidence>